<keyword evidence="3 5" id="KW-0460">Magnesium</keyword>
<dbReference type="PANTHER" id="PTHR32308:SF0">
    <property type="entry name" value="HPCH_HPAI ALDOLASE_CITRATE LYASE DOMAIN-CONTAINING PROTEIN"/>
    <property type="match status" value="1"/>
</dbReference>
<dbReference type="AlphaFoldDB" id="A0A1T4JTL1"/>
<feature type="binding site" evidence="4">
    <location>
        <position position="66"/>
    </location>
    <ligand>
        <name>substrate</name>
    </ligand>
</feature>
<name>A0A1T4JTL1_9FUSO</name>
<dbReference type="OrthoDB" id="9786940at2"/>
<feature type="domain" description="HpcH/HpaI aldolase/citrate lyase" evidence="6">
    <location>
        <begin position="5"/>
        <end position="223"/>
    </location>
</feature>
<dbReference type="PANTHER" id="PTHR32308">
    <property type="entry name" value="LYASE BETA SUBUNIT, PUTATIVE (AFU_ORTHOLOGUE AFUA_4G13030)-RELATED"/>
    <property type="match status" value="1"/>
</dbReference>
<dbReference type="GO" id="GO:0016829">
    <property type="term" value="F:lyase activity"/>
    <property type="evidence" value="ECO:0007669"/>
    <property type="project" value="UniProtKB-KW"/>
</dbReference>
<evidence type="ECO:0000256" key="2">
    <source>
        <dbReference type="ARBA" id="ARBA00022723"/>
    </source>
</evidence>
<dbReference type="STRING" id="180163.SAMN02745174_00057"/>
<dbReference type="RefSeq" id="WP_078692611.1">
    <property type="nucleotide sequence ID" value="NZ_FUWX01000004.1"/>
</dbReference>
<feature type="binding site" evidence="5">
    <location>
        <position position="155"/>
    </location>
    <ligand>
        <name>Mg(2+)</name>
        <dbReference type="ChEBI" id="CHEBI:18420"/>
    </ligand>
</feature>
<sequence length="290" mass="31912">MKLRRSMLFMPGNNPGMLQTADVFGSDSVIFDLEDAVALTEKDAARILIKNAMENIKYGDTEVVVRINPLSSPFAMEDINVMARLKPNAILLPKATPEDMEVLENELVRIEKEEGFDIGSIKVCALVETAYGVETVYETIKSSPRCVAVLLGGEDLAADYGVKRTKDSEELFYARTKIVNACKALKIDAIDTPFTDTNDYEGLRKDTEKAKKLGFTGKLSINPRQIDTIHEVYSPTPAEINHAQRVMAAKDAAEKEGLGVFSLDGKMVDLPVINRAVQTLEVAKLIGLID</sequence>
<gene>
    <name evidence="7" type="ORF">SAMN02745174_00057</name>
</gene>
<evidence type="ECO:0000256" key="3">
    <source>
        <dbReference type="ARBA" id="ARBA00022842"/>
    </source>
</evidence>
<evidence type="ECO:0000256" key="1">
    <source>
        <dbReference type="ARBA" id="ARBA00001946"/>
    </source>
</evidence>
<dbReference type="InterPro" id="IPR040442">
    <property type="entry name" value="Pyrv_kinase-like_dom_sf"/>
</dbReference>
<dbReference type="SUPFAM" id="SSF51621">
    <property type="entry name" value="Phosphoenolpyruvate/pyruvate domain"/>
    <property type="match status" value="1"/>
</dbReference>
<accession>A0A1T4JTL1</accession>
<dbReference type="Proteomes" id="UP000191153">
    <property type="component" value="Unassembled WGS sequence"/>
</dbReference>
<dbReference type="Pfam" id="PF03328">
    <property type="entry name" value="HpcH_HpaI"/>
    <property type="match status" value="1"/>
</dbReference>
<dbReference type="PIRSF" id="PIRSF015582">
    <property type="entry name" value="Cit_lyase_B"/>
    <property type="match status" value="1"/>
</dbReference>
<feature type="binding site" evidence="4">
    <location>
        <position position="128"/>
    </location>
    <ligand>
        <name>substrate</name>
    </ligand>
</feature>
<protein>
    <submittedName>
        <fullName evidence="7">Citrate lyase subunit beta / citryl-CoA lyase</fullName>
    </submittedName>
</protein>
<dbReference type="InterPro" id="IPR005000">
    <property type="entry name" value="Aldolase/citrate-lyase_domain"/>
</dbReference>
<dbReference type="GO" id="GO:0000287">
    <property type="term" value="F:magnesium ion binding"/>
    <property type="evidence" value="ECO:0007669"/>
    <property type="project" value="TreeGrafter"/>
</dbReference>
<evidence type="ECO:0000256" key="4">
    <source>
        <dbReference type="PIRSR" id="PIRSR015582-1"/>
    </source>
</evidence>
<evidence type="ECO:0000259" key="6">
    <source>
        <dbReference type="Pfam" id="PF03328"/>
    </source>
</evidence>
<keyword evidence="7" id="KW-0456">Lyase</keyword>
<evidence type="ECO:0000313" key="7">
    <source>
        <dbReference type="EMBL" id="SJZ33435.1"/>
    </source>
</evidence>
<dbReference type="Gene3D" id="3.20.20.60">
    <property type="entry name" value="Phosphoenolpyruvate-binding domains"/>
    <property type="match status" value="1"/>
</dbReference>
<evidence type="ECO:0000256" key="5">
    <source>
        <dbReference type="PIRSR" id="PIRSR015582-2"/>
    </source>
</evidence>
<dbReference type="InterPro" id="IPR015813">
    <property type="entry name" value="Pyrv/PenolPyrv_kinase-like_dom"/>
</dbReference>
<feature type="binding site" evidence="5">
    <location>
        <position position="128"/>
    </location>
    <ligand>
        <name>Mg(2+)</name>
        <dbReference type="ChEBI" id="CHEBI:18420"/>
    </ligand>
</feature>
<organism evidence="7 8">
    <name type="scientific">Cetobacterium ceti</name>
    <dbReference type="NCBI Taxonomy" id="180163"/>
    <lineage>
        <taxon>Bacteria</taxon>
        <taxon>Fusobacteriati</taxon>
        <taxon>Fusobacteriota</taxon>
        <taxon>Fusobacteriia</taxon>
        <taxon>Fusobacteriales</taxon>
        <taxon>Fusobacteriaceae</taxon>
        <taxon>Cetobacterium</taxon>
    </lineage>
</organism>
<comment type="cofactor">
    <cofactor evidence="1">
        <name>Mg(2+)</name>
        <dbReference type="ChEBI" id="CHEBI:18420"/>
    </cofactor>
</comment>
<keyword evidence="2 5" id="KW-0479">Metal-binding</keyword>
<proteinExistence type="predicted"/>
<evidence type="ECO:0000313" key="8">
    <source>
        <dbReference type="Proteomes" id="UP000191153"/>
    </source>
</evidence>
<dbReference type="InterPro" id="IPR011206">
    <property type="entry name" value="Citrate_lyase_beta/mcl1/mcl2"/>
</dbReference>
<reference evidence="7 8" key="1">
    <citation type="submission" date="2017-02" db="EMBL/GenBank/DDBJ databases">
        <authorList>
            <person name="Peterson S.W."/>
        </authorList>
    </citation>
    <scope>NUCLEOTIDE SEQUENCE [LARGE SCALE GENOMIC DNA]</scope>
    <source>
        <strain evidence="7 8">ATCC 700028</strain>
    </source>
</reference>
<dbReference type="EMBL" id="FUWX01000004">
    <property type="protein sequence ID" value="SJZ33435.1"/>
    <property type="molecule type" value="Genomic_DNA"/>
</dbReference>
<keyword evidence="8" id="KW-1185">Reference proteome</keyword>
<dbReference type="GO" id="GO:0006107">
    <property type="term" value="P:oxaloacetate metabolic process"/>
    <property type="evidence" value="ECO:0007669"/>
    <property type="project" value="TreeGrafter"/>
</dbReference>